<evidence type="ECO:0000256" key="1">
    <source>
        <dbReference type="SAM" id="MobiDB-lite"/>
    </source>
</evidence>
<proteinExistence type="predicted"/>
<evidence type="ECO:0000313" key="3">
    <source>
        <dbReference type="Proteomes" id="UP000037035"/>
    </source>
</evidence>
<sequence length="381" mass="43669">LASYVHIKIIWGMIEPSPIPPAPQPEFLQEFYKRFSNAKQLKNVASDTSLANIVPLTKIQTLKGAIVGQKKVDQGIVNMEETFIHYAQSCLAQMGLLVWCPNLEETPDSLLNSACQISAISTFRQIAAAEAYTYLNINKAYLQSFNLLFQCYNHFVHYQMLNQYKKELNEKGSCHCKEEKKAVHKGCEYKFAVEKIFPLRYQKILKDISSHSDNKYDSNKRTYKIKTLPFRSAGANKFFCRLDDIMISIYQAQGRRFNLCKLIGPIPPEPTVYPKPPKMLPLHFYDPDWFNSLQPQVKDVTADIDNVAFLRPNPDKSLQGKRNPDKKLSNKKFSAKYWDQLTKWYKLDFVVEDNDTDGSDDEDESENGSSGETINSDDTLA</sequence>
<dbReference type="EMBL" id="LAVV01010272">
    <property type="protein sequence ID" value="KNZ49311.1"/>
    <property type="molecule type" value="Genomic_DNA"/>
</dbReference>
<organism evidence="2 3">
    <name type="scientific">Puccinia sorghi</name>
    <dbReference type="NCBI Taxonomy" id="27349"/>
    <lineage>
        <taxon>Eukaryota</taxon>
        <taxon>Fungi</taxon>
        <taxon>Dikarya</taxon>
        <taxon>Basidiomycota</taxon>
        <taxon>Pucciniomycotina</taxon>
        <taxon>Pucciniomycetes</taxon>
        <taxon>Pucciniales</taxon>
        <taxon>Pucciniaceae</taxon>
        <taxon>Puccinia</taxon>
    </lineage>
</organism>
<gene>
    <name evidence="2" type="ORF">VP01_5097g1</name>
</gene>
<name>A0A0L6UL99_9BASI</name>
<dbReference type="VEuPathDB" id="FungiDB:VP01_5097g1"/>
<dbReference type="Proteomes" id="UP000037035">
    <property type="component" value="Unassembled WGS sequence"/>
</dbReference>
<dbReference type="STRING" id="27349.A0A0L6UL99"/>
<feature type="region of interest" description="Disordered" evidence="1">
    <location>
        <begin position="353"/>
        <end position="381"/>
    </location>
</feature>
<dbReference type="AlphaFoldDB" id="A0A0L6UL99"/>
<comment type="caution">
    <text evidence="2">The sequence shown here is derived from an EMBL/GenBank/DDBJ whole genome shotgun (WGS) entry which is preliminary data.</text>
</comment>
<reference evidence="2 3" key="1">
    <citation type="submission" date="2015-08" db="EMBL/GenBank/DDBJ databases">
        <title>Next Generation Sequencing and Analysis of the Genome of Puccinia sorghi L Schw, the Causal Agent of Maize Common Rust.</title>
        <authorList>
            <person name="Rochi L."/>
            <person name="Burguener G."/>
            <person name="Darino M."/>
            <person name="Turjanski A."/>
            <person name="Kreff E."/>
            <person name="Dieguez M.J."/>
            <person name="Sacco F."/>
        </authorList>
    </citation>
    <scope>NUCLEOTIDE SEQUENCE [LARGE SCALE GENOMIC DNA]</scope>
    <source>
        <strain evidence="2 3">RO10H11247</strain>
    </source>
</reference>
<accession>A0A0L6UL99</accession>
<keyword evidence="3" id="KW-1185">Reference proteome</keyword>
<dbReference type="OrthoDB" id="3056461at2759"/>
<protein>
    <submittedName>
        <fullName evidence="2">Uncharacterized protein</fullName>
    </submittedName>
</protein>
<feature type="non-terminal residue" evidence="2">
    <location>
        <position position="1"/>
    </location>
</feature>
<feature type="compositionally biased region" description="Acidic residues" evidence="1">
    <location>
        <begin position="353"/>
        <end position="366"/>
    </location>
</feature>
<evidence type="ECO:0000313" key="2">
    <source>
        <dbReference type="EMBL" id="KNZ49311.1"/>
    </source>
</evidence>